<feature type="region of interest" description="Disordered" evidence="1">
    <location>
        <begin position="484"/>
        <end position="518"/>
    </location>
</feature>
<evidence type="ECO:0000313" key="2">
    <source>
        <dbReference type="EMBL" id="PSS35465.1"/>
    </source>
</evidence>
<feature type="region of interest" description="Disordered" evidence="1">
    <location>
        <begin position="166"/>
        <end position="414"/>
    </location>
</feature>
<feature type="compositionally biased region" description="Polar residues" evidence="1">
    <location>
        <begin position="1041"/>
        <end position="1070"/>
    </location>
</feature>
<feature type="compositionally biased region" description="Basic residues" evidence="1">
    <location>
        <begin position="294"/>
        <end position="306"/>
    </location>
</feature>
<feature type="compositionally biased region" description="Low complexity" evidence="1">
    <location>
        <begin position="166"/>
        <end position="178"/>
    </location>
</feature>
<feature type="compositionally biased region" description="Basic residues" evidence="1">
    <location>
        <begin position="342"/>
        <end position="353"/>
    </location>
</feature>
<feature type="compositionally biased region" description="Low complexity" evidence="1">
    <location>
        <begin position="1200"/>
        <end position="1212"/>
    </location>
</feature>
<protein>
    <submittedName>
        <fullName evidence="2">Uncharacterized protein</fullName>
    </submittedName>
</protein>
<feature type="compositionally biased region" description="Polar residues" evidence="1">
    <location>
        <begin position="1130"/>
        <end position="1154"/>
    </location>
</feature>
<feature type="compositionally biased region" description="Low complexity" evidence="1">
    <location>
        <begin position="1274"/>
        <end position="1290"/>
    </location>
</feature>
<name>A0A2R6RZK8_9APHY</name>
<proteinExistence type="predicted"/>
<feature type="compositionally biased region" description="Low complexity" evidence="1">
    <location>
        <begin position="571"/>
        <end position="585"/>
    </location>
</feature>
<feature type="region of interest" description="Disordered" evidence="1">
    <location>
        <begin position="809"/>
        <end position="871"/>
    </location>
</feature>
<keyword evidence="3" id="KW-1185">Reference proteome</keyword>
<dbReference type="STRING" id="98765.A0A2R6RZK8"/>
<feature type="region of interest" description="Disordered" evidence="1">
    <location>
        <begin position="551"/>
        <end position="586"/>
    </location>
</feature>
<feature type="region of interest" description="Disordered" evidence="1">
    <location>
        <begin position="1126"/>
        <end position="1156"/>
    </location>
</feature>
<dbReference type="EMBL" id="MLYV02000126">
    <property type="protein sequence ID" value="PSS35465.1"/>
    <property type="molecule type" value="Genomic_DNA"/>
</dbReference>
<feature type="compositionally biased region" description="Polar residues" evidence="1">
    <location>
        <begin position="1260"/>
        <end position="1272"/>
    </location>
</feature>
<feature type="compositionally biased region" description="Polar residues" evidence="1">
    <location>
        <begin position="490"/>
        <end position="506"/>
    </location>
</feature>
<sequence length="1297" mass="134652">MDESSDILGGKLPIVRHGNDDSWSNLSFTYQFLIAGTALLLAQCFRQLYPHYRQYQEKRYRKQLRRTYGIPDNDHRPFTVAFAAAKQAREGREAGSQVRSRQSSIAPRASGSTATLQRMPSISGQSSRQRHIVPETRYASSFPTNMMPGAVPSQPSYVESRRAFGDANTINDNDNNSNHLVRDLGNTLRPTAPSTSLYTPAFTRPGAQSNAQRPQRKHALDEDMESGDEKEAKKSRLEGELSDYEDQEEWHGSEDDIVVDEVSPVAPKRGSKRVASLEEDDIYELSQLDANDRRPRKLTRHGGHARLGRDAESEPIPRGKKRDRVSSFGGDESFLGEEGEKPRRHRRRRVLSHKKSESSRGRKRGRDLESSESDGDESDSPSKRAVRHKRGKKTASRNSEPSAEDGMVSTDPLCRGRRIGEEWEATGVRYKVGPNGQRLRQALVKKTRSRFPMPEDSEHPDRSAHIDVFVEEWLPEEEYQTAKERHELSWQHSPTRKTPPTESISRVNVPDSPSKGKNLLWSSTIQKDSPARRGPFRQSLVPNASLRVIPTQQIQAAPPRRISTINSNIGSLPESPKLSRSSRSYSKWEKQDLEAAAMAKLREKVKQEAAPAPEKTAPVLLSGFSTPNVSAPSNSASKPTEPSAASKPANPFSFVSPVASAAPKASPSDLPALTIPATAKPKEAANTSTISFPSTNTHQPTEPSKPATGFSAPSSFSFGGKPTVNQPGVSSSASTLPANGTTSNLFTPGTSTAPVAGTVSNIFGSASQQNAASTTQAPKTFSFGVAGADQSKKVEAKPAEPVSAAGSSLLARMGGPSSVPSPDAHSTASTTAATSTAPAFPFGKPTVPTVSASAPAPAPAPVSSNPAASSGSFTSTPLKFNFGVSSKPASSASTPAAMSTTSTPSAEPSKPVTFAFGPQKTPTPAVATAPSNSTADPPKFAFGVPAGSSNGSIASSSSAFGGNAAPSIPKEVMTTPKAASGFGSTAFSTPASSSTAASTFGNTTTPAGEPKIATAFSTTTPAGAPKTTSFFSSTTPAGEPKTTSLFGNTTTTPAGEPKTSSPFGNTTGSSSFMKPALGGFGNMASGSGTSSVFGQPSTPAAAPAQAAESSKSAFSFGAPGALAAPVTPVKSDSQPKTTFSFGTGASNNAPTNGTGTASSPFSFGAASAPSTGAFGSTSMPSTDAFGSKPAPSTGAFGSKPAPSTGAFGSSSTGAFGPTSTGAFGSSSTGAFGPTSTGAFGSNSTPLSNIFGATSTVGSTSTPAFGSATQPTPNAFGFGAPSSGAFGFGKSNTDSTQK</sequence>
<accession>A0A2R6RZK8</accession>
<dbReference type="Proteomes" id="UP000186601">
    <property type="component" value="Unassembled WGS sequence"/>
</dbReference>
<feature type="compositionally biased region" description="Polar residues" evidence="1">
    <location>
        <begin position="188"/>
        <end position="198"/>
    </location>
</feature>
<feature type="region of interest" description="Disordered" evidence="1">
    <location>
        <begin position="885"/>
        <end position="934"/>
    </location>
</feature>
<feature type="region of interest" description="Disordered" evidence="1">
    <location>
        <begin position="89"/>
        <end position="130"/>
    </location>
</feature>
<feature type="region of interest" description="Disordered" evidence="1">
    <location>
        <begin position="680"/>
        <end position="749"/>
    </location>
</feature>
<feature type="compositionally biased region" description="Acidic residues" evidence="1">
    <location>
        <begin position="370"/>
        <end position="379"/>
    </location>
</feature>
<feature type="compositionally biased region" description="Basic and acidic residues" evidence="1">
    <location>
        <begin position="227"/>
        <end position="239"/>
    </location>
</feature>
<feature type="region of interest" description="Disordered" evidence="1">
    <location>
        <begin position="988"/>
        <end position="1009"/>
    </location>
</feature>
<feature type="compositionally biased region" description="Polar residues" evidence="1">
    <location>
        <begin position="623"/>
        <end position="640"/>
    </location>
</feature>
<feature type="compositionally biased region" description="Polar residues" evidence="1">
    <location>
        <begin position="685"/>
        <end position="702"/>
    </location>
</feature>
<feature type="region of interest" description="Disordered" evidence="1">
    <location>
        <begin position="1260"/>
        <end position="1297"/>
    </location>
</feature>
<feature type="compositionally biased region" description="Polar residues" evidence="1">
    <location>
        <begin position="723"/>
        <end position="749"/>
    </location>
</feature>
<feature type="region of interest" description="Disordered" evidence="1">
    <location>
        <begin position="1172"/>
        <end position="1212"/>
    </location>
</feature>
<gene>
    <name evidence="2" type="ORF">PHLCEN_2v1620</name>
</gene>
<feature type="compositionally biased region" description="Polar residues" evidence="1">
    <location>
        <begin position="97"/>
        <end position="127"/>
    </location>
</feature>
<feature type="compositionally biased region" description="Low complexity" evidence="1">
    <location>
        <begin position="885"/>
        <end position="911"/>
    </location>
</feature>
<comment type="caution">
    <text evidence="2">The sequence shown here is derived from an EMBL/GenBank/DDBJ whole genome shotgun (WGS) entry which is preliminary data.</text>
</comment>
<feature type="compositionally biased region" description="Low complexity" evidence="1">
    <location>
        <begin position="820"/>
        <end position="871"/>
    </location>
</feature>
<feature type="region of interest" description="Disordered" evidence="1">
    <location>
        <begin position="1029"/>
        <end position="1070"/>
    </location>
</feature>
<organism evidence="2 3">
    <name type="scientific">Hermanssonia centrifuga</name>
    <dbReference type="NCBI Taxonomy" id="98765"/>
    <lineage>
        <taxon>Eukaryota</taxon>
        <taxon>Fungi</taxon>
        <taxon>Dikarya</taxon>
        <taxon>Basidiomycota</taxon>
        <taxon>Agaricomycotina</taxon>
        <taxon>Agaricomycetes</taxon>
        <taxon>Polyporales</taxon>
        <taxon>Meruliaceae</taxon>
        <taxon>Hermanssonia</taxon>
    </lineage>
</organism>
<evidence type="ECO:0000313" key="3">
    <source>
        <dbReference type="Proteomes" id="UP000186601"/>
    </source>
</evidence>
<dbReference type="OrthoDB" id="9451547at2759"/>
<feature type="compositionally biased region" description="Low complexity" evidence="1">
    <location>
        <begin position="988"/>
        <end position="1006"/>
    </location>
</feature>
<feature type="compositionally biased region" description="Basic residues" evidence="1">
    <location>
        <begin position="384"/>
        <end position="395"/>
    </location>
</feature>
<feature type="compositionally biased region" description="Low complexity" evidence="1">
    <location>
        <begin position="709"/>
        <end position="720"/>
    </location>
</feature>
<evidence type="ECO:0000256" key="1">
    <source>
        <dbReference type="SAM" id="MobiDB-lite"/>
    </source>
</evidence>
<feature type="compositionally biased region" description="Basic and acidic residues" evidence="1">
    <location>
        <begin position="307"/>
        <end position="317"/>
    </location>
</feature>
<feature type="region of interest" description="Disordered" evidence="1">
    <location>
        <begin position="604"/>
        <end position="650"/>
    </location>
</feature>
<reference evidence="2 3" key="1">
    <citation type="submission" date="2018-02" db="EMBL/GenBank/DDBJ databases">
        <title>Genome sequence of the basidiomycete white-rot fungus Phlebia centrifuga.</title>
        <authorList>
            <person name="Granchi Z."/>
            <person name="Peng M."/>
            <person name="de Vries R.P."/>
            <person name="Hilden K."/>
            <person name="Makela M.R."/>
            <person name="Grigoriev I."/>
            <person name="Riley R."/>
        </authorList>
    </citation>
    <scope>NUCLEOTIDE SEQUENCE [LARGE SCALE GENOMIC DNA]</scope>
    <source>
        <strain evidence="2 3">FBCC195</strain>
    </source>
</reference>